<keyword evidence="3" id="KW-0804">Transcription</keyword>
<dbReference type="PANTHER" id="PTHR30146">
    <property type="entry name" value="LACI-RELATED TRANSCRIPTIONAL REPRESSOR"/>
    <property type="match status" value="1"/>
</dbReference>
<dbReference type="CDD" id="cd06267">
    <property type="entry name" value="PBP1_LacI_sugar_binding-like"/>
    <property type="match status" value="1"/>
</dbReference>
<dbReference type="Proteomes" id="UP001499854">
    <property type="component" value="Unassembled WGS sequence"/>
</dbReference>
<dbReference type="InterPro" id="IPR000843">
    <property type="entry name" value="HTH_LacI"/>
</dbReference>
<dbReference type="Pfam" id="PF00356">
    <property type="entry name" value="LacI"/>
    <property type="match status" value="1"/>
</dbReference>
<proteinExistence type="predicted"/>
<dbReference type="PROSITE" id="PS50943">
    <property type="entry name" value="HTH_CROC1"/>
    <property type="match status" value="1"/>
</dbReference>
<keyword evidence="2 7" id="KW-0238">DNA-binding</keyword>
<dbReference type="InterPro" id="IPR001387">
    <property type="entry name" value="Cro/C1-type_HTH"/>
</dbReference>
<feature type="region of interest" description="Disordered" evidence="4">
    <location>
        <begin position="1"/>
        <end position="30"/>
    </location>
</feature>
<dbReference type="InterPro" id="IPR028082">
    <property type="entry name" value="Peripla_BP_I"/>
</dbReference>
<dbReference type="EMBL" id="BAAAQM010000025">
    <property type="protein sequence ID" value="GAA1978992.1"/>
    <property type="molecule type" value="Genomic_DNA"/>
</dbReference>
<protein>
    <submittedName>
        <fullName evidence="7">LacI family DNA-binding transcriptional regulator</fullName>
    </submittedName>
</protein>
<feature type="domain" description="HTH lacI-type" evidence="5">
    <location>
        <begin position="31"/>
        <end position="85"/>
    </location>
</feature>
<dbReference type="PANTHER" id="PTHR30146:SF109">
    <property type="entry name" value="HTH-TYPE TRANSCRIPTIONAL REGULATOR GALS"/>
    <property type="match status" value="1"/>
</dbReference>
<reference evidence="8" key="1">
    <citation type="journal article" date="2019" name="Int. J. Syst. Evol. Microbiol.">
        <title>The Global Catalogue of Microorganisms (GCM) 10K type strain sequencing project: providing services to taxonomists for standard genome sequencing and annotation.</title>
        <authorList>
            <consortium name="The Broad Institute Genomics Platform"/>
            <consortium name="The Broad Institute Genome Sequencing Center for Infectious Disease"/>
            <person name="Wu L."/>
            <person name="Ma J."/>
        </authorList>
    </citation>
    <scope>NUCLEOTIDE SEQUENCE [LARGE SCALE GENOMIC DNA]</scope>
    <source>
        <strain evidence="8">JCM 16013</strain>
    </source>
</reference>
<evidence type="ECO:0000259" key="6">
    <source>
        <dbReference type="PROSITE" id="PS50943"/>
    </source>
</evidence>
<evidence type="ECO:0000259" key="5">
    <source>
        <dbReference type="PROSITE" id="PS50932"/>
    </source>
</evidence>
<dbReference type="Pfam" id="PF13377">
    <property type="entry name" value="Peripla_BP_3"/>
    <property type="match status" value="1"/>
</dbReference>
<evidence type="ECO:0000256" key="2">
    <source>
        <dbReference type="ARBA" id="ARBA00023125"/>
    </source>
</evidence>
<keyword evidence="1" id="KW-0805">Transcription regulation</keyword>
<name>A0ABP5DES7_9ACTN</name>
<dbReference type="SUPFAM" id="SSF53822">
    <property type="entry name" value="Periplasmic binding protein-like I"/>
    <property type="match status" value="1"/>
</dbReference>
<evidence type="ECO:0000313" key="7">
    <source>
        <dbReference type="EMBL" id="GAA1978992.1"/>
    </source>
</evidence>
<dbReference type="SUPFAM" id="SSF47413">
    <property type="entry name" value="lambda repressor-like DNA-binding domains"/>
    <property type="match status" value="1"/>
</dbReference>
<dbReference type="Gene3D" id="1.10.260.40">
    <property type="entry name" value="lambda repressor-like DNA-binding domains"/>
    <property type="match status" value="1"/>
</dbReference>
<dbReference type="GO" id="GO:0003677">
    <property type="term" value="F:DNA binding"/>
    <property type="evidence" value="ECO:0007669"/>
    <property type="project" value="UniProtKB-KW"/>
</dbReference>
<dbReference type="InterPro" id="IPR046335">
    <property type="entry name" value="LacI/GalR-like_sensor"/>
</dbReference>
<comment type="caution">
    <text evidence="7">The sequence shown here is derived from an EMBL/GenBank/DDBJ whole genome shotgun (WGS) entry which is preliminary data.</text>
</comment>
<organism evidence="7 8">
    <name type="scientific">Catenulispora subtropica</name>
    <dbReference type="NCBI Taxonomy" id="450798"/>
    <lineage>
        <taxon>Bacteria</taxon>
        <taxon>Bacillati</taxon>
        <taxon>Actinomycetota</taxon>
        <taxon>Actinomycetes</taxon>
        <taxon>Catenulisporales</taxon>
        <taxon>Catenulisporaceae</taxon>
        <taxon>Catenulispora</taxon>
    </lineage>
</organism>
<dbReference type="InterPro" id="IPR010982">
    <property type="entry name" value="Lambda_DNA-bd_dom_sf"/>
</dbReference>
<gene>
    <name evidence="7" type="ORF">GCM10009838_44930</name>
</gene>
<evidence type="ECO:0000256" key="1">
    <source>
        <dbReference type="ARBA" id="ARBA00023015"/>
    </source>
</evidence>
<dbReference type="PROSITE" id="PS50932">
    <property type="entry name" value="HTH_LACI_2"/>
    <property type="match status" value="1"/>
</dbReference>
<evidence type="ECO:0000256" key="3">
    <source>
        <dbReference type="ARBA" id="ARBA00023163"/>
    </source>
</evidence>
<keyword evidence="8" id="KW-1185">Reference proteome</keyword>
<accession>A0ABP5DES7</accession>
<evidence type="ECO:0000256" key="4">
    <source>
        <dbReference type="SAM" id="MobiDB-lite"/>
    </source>
</evidence>
<feature type="domain" description="HTH cro/C1-type" evidence="6">
    <location>
        <begin position="32"/>
        <end position="75"/>
    </location>
</feature>
<dbReference type="Gene3D" id="3.40.50.2300">
    <property type="match status" value="2"/>
</dbReference>
<sequence length="365" mass="39068">MLSRSAWRSGARLRKRRPETSTVGPPARSRPTLEAVATVAGVSRATVSRVINGDHRVRADAAASVRAAIDQLGYVPNQAARSLVTRRTDAVAVVVAEPQERVFIDPFFGTIFRGVGKALAEHGLQFVLLLLEGTTDRDSVVRYLAGGHVDGALIFSLKSDDALPAAVTGLDLPAVFSGRPDWPRHQAGDDVLFVNADNRGGGATAARHLQSLGRSKIATITGPMDQAASVDRLLGFRDELPHLADSLIVEADFSRHGAARAMHLLLERHPDLDAVFVASDLMAAAALDVLREQGRRVPDDVAVVGFDGIAAVAERTSPPLTTIHQDIEKMGRLMVDLLTQAITGPGEPRPESITIPTRLVRRLSA</sequence>
<dbReference type="SMART" id="SM00354">
    <property type="entry name" value="HTH_LACI"/>
    <property type="match status" value="1"/>
</dbReference>
<dbReference type="CDD" id="cd01392">
    <property type="entry name" value="HTH_LacI"/>
    <property type="match status" value="1"/>
</dbReference>
<evidence type="ECO:0000313" key="8">
    <source>
        <dbReference type="Proteomes" id="UP001499854"/>
    </source>
</evidence>
<dbReference type="RefSeq" id="WP_425558702.1">
    <property type="nucleotide sequence ID" value="NZ_BAAAQM010000025.1"/>
</dbReference>